<organism evidence="1 2">
    <name type="scientific">Chryseobacterium caseinilyticum</name>
    <dbReference type="NCBI Taxonomy" id="2771428"/>
    <lineage>
        <taxon>Bacteria</taxon>
        <taxon>Pseudomonadati</taxon>
        <taxon>Bacteroidota</taxon>
        <taxon>Flavobacteriia</taxon>
        <taxon>Flavobacteriales</taxon>
        <taxon>Weeksellaceae</taxon>
        <taxon>Chryseobacterium group</taxon>
        <taxon>Chryseobacterium</taxon>
    </lineage>
</organism>
<dbReference type="EMBL" id="JACYFS010000001">
    <property type="protein sequence ID" value="MBD8080922.1"/>
    <property type="molecule type" value="Genomic_DNA"/>
</dbReference>
<comment type="caution">
    <text evidence="1">The sequence shown here is derived from an EMBL/GenBank/DDBJ whole genome shotgun (WGS) entry which is preliminary data.</text>
</comment>
<protein>
    <recommendedName>
        <fullName evidence="3">Metal-dependent HD superfamily phosphohydrolase</fullName>
    </recommendedName>
</protein>
<evidence type="ECO:0000313" key="1">
    <source>
        <dbReference type="EMBL" id="MBD8080922.1"/>
    </source>
</evidence>
<dbReference type="PANTHER" id="PTHR21174">
    <property type="match status" value="1"/>
</dbReference>
<sequence length="205" mass="24767">MDLKNLFLKISERYCSDKKLVEELWTAIKKQYSTRSRHYHNLEHLENIFSELEEVKTEIIDFDILAFSVFYHDVIYKATTKDNEEKSAEFAVSSLKKMKLSETQLEKISEQILATKKHEFSRDEDTNYLIDADLSILGAERDVYKYYIENIRKEYSVYPDFLYKPGRKKAMQHFLEFAFIFKTEYLRDKYEMKARENIKWEIENL</sequence>
<keyword evidence="2" id="KW-1185">Reference proteome</keyword>
<accession>A0ABR8Z6T7</accession>
<dbReference type="SUPFAM" id="SSF109604">
    <property type="entry name" value="HD-domain/PDEase-like"/>
    <property type="match status" value="1"/>
</dbReference>
<dbReference type="PIRSF" id="PIRSF035170">
    <property type="entry name" value="HD_phosphohydro"/>
    <property type="match status" value="1"/>
</dbReference>
<name>A0ABR8Z6T7_9FLAO</name>
<dbReference type="PANTHER" id="PTHR21174:SF0">
    <property type="entry name" value="HD PHOSPHOHYDROLASE FAMILY PROTEIN-RELATED"/>
    <property type="match status" value="1"/>
</dbReference>
<dbReference type="InterPro" id="IPR009218">
    <property type="entry name" value="HD_phosphohydro"/>
</dbReference>
<dbReference type="Gene3D" id="1.10.3210.10">
    <property type="entry name" value="Hypothetical protein af1432"/>
    <property type="match status" value="1"/>
</dbReference>
<dbReference type="Proteomes" id="UP000637299">
    <property type="component" value="Unassembled WGS sequence"/>
</dbReference>
<reference evidence="1 2" key="1">
    <citation type="submission" date="2020-09" db="EMBL/GenBank/DDBJ databases">
        <title>Genome seq and assembly of Chryseobacterium sp.</title>
        <authorList>
            <person name="Chhetri G."/>
        </authorList>
    </citation>
    <scope>NUCLEOTIDE SEQUENCE [LARGE SCALE GENOMIC DNA]</scope>
    <source>
        <strain evidence="1 2">GCR10</strain>
    </source>
</reference>
<proteinExistence type="predicted"/>
<evidence type="ECO:0008006" key="3">
    <source>
        <dbReference type="Google" id="ProtNLM"/>
    </source>
</evidence>
<gene>
    <name evidence="1" type="ORF">IC610_00640</name>
</gene>
<evidence type="ECO:0000313" key="2">
    <source>
        <dbReference type="Proteomes" id="UP000637299"/>
    </source>
</evidence>